<name>A0A915ILF7_ROMCU</name>
<organism evidence="1 2">
    <name type="scientific">Romanomermis culicivorax</name>
    <name type="common">Nematode worm</name>
    <dbReference type="NCBI Taxonomy" id="13658"/>
    <lineage>
        <taxon>Eukaryota</taxon>
        <taxon>Metazoa</taxon>
        <taxon>Ecdysozoa</taxon>
        <taxon>Nematoda</taxon>
        <taxon>Enoplea</taxon>
        <taxon>Dorylaimia</taxon>
        <taxon>Mermithida</taxon>
        <taxon>Mermithoidea</taxon>
        <taxon>Mermithidae</taxon>
        <taxon>Romanomermis</taxon>
    </lineage>
</organism>
<evidence type="ECO:0000313" key="1">
    <source>
        <dbReference type="Proteomes" id="UP000887565"/>
    </source>
</evidence>
<proteinExistence type="predicted"/>
<dbReference type="AlphaFoldDB" id="A0A915ILF7"/>
<keyword evidence="1" id="KW-1185">Reference proteome</keyword>
<accession>A0A915ILF7</accession>
<dbReference type="WBParaSite" id="nRc.2.0.1.t14816-RA">
    <property type="protein sequence ID" value="nRc.2.0.1.t14816-RA"/>
    <property type="gene ID" value="nRc.2.0.1.g14816"/>
</dbReference>
<sequence>MSVDNRSQKRLRYRRKNLPKDAQKQIKSILLIIIGKRIAKLVQERDGGREFVIQDTFNQKEHLVKPFTTDPRFKNRVPANLHDRLAIKTSVKVADSVIKGQADKNPWMTEHQQSQLLELKFKNGQH</sequence>
<evidence type="ECO:0000313" key="2">
    <source>
        <dbReference type="WBParaSite" id="nRc.2.0.1.t14816-RA"/>
    </source>
</evidence>
<reference evidence="2" key="1">
    <citation type="submission" date="2022-11" db="UniProtKB">
        <authorList>
            <consortium name="WormBaseParasite"/>
        </authorList>
    </citation>
    <scope>IDENTIFICATION</scope>
</reference>
<dbReference type="Proteomes" id="UP000887565">
    <property type="component" value="Unplaced"/>
</dbReference>
<protein>
    <submittedName>
        <fullName evidence="2">Uncharacterized protein</fullName>
    </submittedName>
</protein>